<dbReference type="VEuPathDB" id="VectorBase:AMEC003177"/>
<name>A0A182TJ08_9DIPT</name>
<proteinExistence type="predicted"/>
<dbReference type="STRING" id="34690.A0A182TJ08"/>
<reference evidence="2" key="2">
    <citation type="submission" date="2020-05" db="UniProtKB">
        <authorList>
            <consortium name="EnsemblMetazoa"/>
        </authorList>
    </citation>
    <scope>IDENTIFICATION</scope>
    <source>
        <strain evidence="2">CM1001059</strain>
    </source>
</reference>
<protein>
    <submittedName>
        <fullName evidence="2">Uncharacterized protein</fullName>
    </submittedName>
</protein>
<accession>A0A182TJ08</accession>
<feature type="region of interest" description="Disordered" evidence="1">
    <location>
        <begin position="193"/>
        <end position="213"/>
    </location>
</feature>
<evidence type="ECO:0000256" key="1">
    <source>
        <dbReference type="SAM" id="MobiDB-lite"/>
    </source>
</evidence>
<reference evidence="3" key="1">
    <citation type="submission" date="2014-01" db="EMBL/GenBank/DDBJ databases">
        <title>The Genome Sequence of Anopheles melas CM1001059_A (V2).</title>
        <authorList>
            <consortium name="The Broad Institute Genomics Platform"/>
            <person name="Neafsey D.E."/>
            <person name="Besansky N."/>
            <person name="Howell P."/>
            <person name="Walton C."/>
            <person name="Young S.K."/>
            <person name="Zeng Q."/>
            <person name="Gargeya S."/>
            <person name="Fitzgerald M."/>
            <person name="Haas B."/>
            <person name="Abouelleil A."/>
            <person name="Allen A.W."/>
            <person name="Alvarado L."/>
            <person name="Arachchi H.M."/>
            <person name="Berlin A.M."/>
            <person name="Chapman S.B."/>
            <person name="Gainer-Dewar J."/>
            <person name="Goldberg J."/>
            <person name="Griggs A."/>
            <person name="Gujja S."/>
            <person name="Hansen M."/>
            <person name="Howarth C."/>
            <person name="Imamovic A."/>
            <person name="Ireland A."/>
            <person name="Larimer J."/>
            <person name="McCowan C."/>
            <person name="Murphy C."/>
            <person name="Pearson M."/>
            <person name="Poon T.W."/>
            <person name="Priest M."/>
            <person name="Roberts A."/>
            <person name="Saif S."/>
            <person name="Shea T."/>
            <person name="Sisk P."/>
            <person name="Sykes S."/>
            <person name="Wortman J."/>
            <person name="Nusbaum C."/>
            <person name="Birren B."/>
        </authorList>
    </citation>
    <scope>NUCLEOTIDE SEQUENCE [LARGE SCALE GENOMIC DNA]</scope>
    <source>
        <strain evidence="3">CM1001059</strain>
    </source>
</reference>
<dbReference type="AlphaFoldDB" id="A0A182TJ08"/>
<dbReference type="Proteomes" id="UP000075902">
    <property type="component" value="Unassembled WGS sequence"/>
</dbReference>
<sequence>MLYTTSASAGGMDCGPDADMLHVPRGAVPGSSVVGHSAVRGGLLVAPPLVMSPEINSLSSVVDDGRHHHQLHVRHNHHSRNDVDVRDAGRVGPRTERNCHYQHYYLCHCYCYYYFFYYHNNKYYYYHYYYSYFSCVTGTIECTTGRDGGRSPDTVTISTTDLPLNGQGVPAEGSAAGRSTVEPVVYKILNAMKSNPLPPPPQGTDKAKASGDATGTAIKIRTDLSNGGCS</sequence>
<evidence type="ECO:0000313" key="2">
    <source>
        <dbReference type="EnsemblMetazoa" id="AMEC003177-PA"/>
    </source>
</evidence>
<dbReference type="EnsemblMetazoa" id="AMEC003177-RA">
    <property type="protein sequence ID" value="AMEC003177-PA"/>
    <property type="gene ID" value="AMEC003177"/>
</dbReference>
<organism evidence="2 3">
    <name type="scientific">Anopheles melas</name>
    <dbReference type="NCBI Taxonomy" id="34690"/>
    <lineage>
        <taxon>Eukaryota</taxon>
        <taxon>Metazoa</taxon>
        <taxon>Ecdysozoa</taxon>
        <taxon>Arthropoda</taxon>
        <taxon>Hexapoda</taxon>
        <taxon>Insecta</taxon>
        <taxon>Pterygota</taxon>
        <taxon>Neoptera</taxon>
        <taxon>Endopterygota</taxon>
        <taxon>Diptera</taxon>
        <taxon>Nematocera</taxon>
        <taxon>Culicoidea</taxon>
        <taxon>Culicidae</taxon>
        <taxon>Anophelinae</taxon>
        <taxon>Anopheles</taxon>
    </lineage>
</organism>
<keyword evidence="3" id="KW-1185">Reference proteome</keyword>
<evidence type="ECO:0000313" key="3">
    <source>
        <dbReference type="Proteomes" id="UP000075902"/>
    </source>
</evidence>